<dbReference type="EMBL" id="NHTK01004932">
    <property type="protein sequence ID" value="PPQ84149.1"/>
    <property type="molecule type" value="Genomic_DNA"/>
</dbReference>
<dbReference type="STRING" id="181874.A0A409X0B6"/>
<dbReference type="OrthoDB" id="3365519at2759"/>
<evidence type="ECO:0000313" key="1">
    <source>
        <dbReference type="EMBL" id="PPQ84149.1"/>
    </source>
</evidence>
<gene>
    <name evidence="1" type="ORF">CVT24_002211</name>
</gene>
<keyword evidence="2" id="KW-1185">Reference proteome</keyword>
<comment type="caution">
    <text evidence="1">The sequence shown here is derived from an EMBL/GenBank/DDBJ whole genome shotgun (WGS) entry which is preliminary data.</text>
</comment>
<dbReference type="Proteomes" id="UP000284842">
    <property type="component" value="Unassembled WGS sequence"/>
</dbReference>
<organism evidence="1 2">
    <name type="scientific">Panaeolus cyanescens</name>
    <dbReference type="NCBI Taxonomy" id="181874"/>
    <lineage>
        <taxon>Eukaryota</taxon>
        <taxon>Fungi</taxon>
        <taxon>Dikarya</taxon>
        <taxon>Basidiomycota</taxon>
        <taxon>Agaricomycotina</taxon>
        <taxon>Agaricomycetes</taxon>
        <taxon>Agaricomycetidae</taxon>
        <taxon>Agaricales</taxon>
        <taxon>Agaricineae</taxon>
        <taxon>Galeropsidaceae</taxon>
        <taxon>Panaeolus</taxon>
    </lineage>
</organism>
<dbReference type="InParanoid" id="A0A409X0B6"/>
<evidence type="ECO:0000313" key="2">
    <source>
        <dbReference type="Proteomes" id="UP000284842"/>
    </source>
</evidence>
<reference evidence="1 2" key="1">
    <citation type="journal article" date="2018" name="Evol. Lett.">
        <title>Horizontal gene cluster transfer increased hallucinogenic mushroom diversity.</title>
        <authorList>
            <person name="Reynolds H.T."/>
            <person name="Vijayakumar V."/>
            <person name="Gluck-Thaler E."/>
            <person name="Korotkin H.B."/>
            <person name="Matheny P.B."/>
            <person name="Slot J.C."/>
        </authorList>
    </citation>
    <scope>NUCLEOTIDE SEQUENCE [LARGE SCALE GENOMIC DNA]</scope>
    <source>
        <strain evidence="1 2">2629</strain>
    </source>
</reference>
<name>A0A409X0B6_9AGAR</name>
<sequence length="141" mass="16177">MNLQLLNDRVRTETPQGAIHNVVRWVHRSSFTIRPPRGPQRYNNTGRPTTSSRIAIPDTDNLFVDPGWYGTIVVETEGTNEALADLQDRCGPGAFPPRARAPHQQPNQTQLENRKVWRIMREKSRPGEIWIKAVSMKERLL</sequence>
<protein>
    <submittedName>
        <fullName evidence="1">Uncharacterized protein</fullName>
    </submittedName>
</protein>
<accession>A0A409X0B6</accession>
<dbReference type="AlphaFoldDB" id="A0A409X0B6"/>
<proteinExistence type="predicted"/>